<accession>A0AAN7BLE8</accession>
<evidence type="ECO:0000313" key="9">
    <source>
        <dbReference type="EMBL" id="KAK4225478.1"/>
    </source>
</evidence>
<dbReference type="GO" id="GO:0016491">
    <property type="term" value="F:oxidoreductase activity"/>
    <property type="evidence" value="ECO:0007669"/>
    <property type="project" value="UniProtKB-KW"/>
</dbReference>
<dbReference type="Proteomes" id="UP001301958">
    <property type="component" value="Unassembled WGS sequence"/>
</dbReference>
<keyword evidence="3" id="KW-0560">Oxidoreductase</keyword>
<dbReference type="FunFam" id="2.60.40.420:FF:000021">
    <property type="entry name" value="Extracellular dihydrogeodin oxidase/laccase"/>
    <property type="match status" value="1"/>
</dbReference>
<dbReference type="GO" id="GO:0005507">
    <property type="term" value="F:copper ion binding"/>
    <property type="evidence" value="ECO:0007669"/>
    <property type="project" value="InterPro"/>
</dbReference>
<comment type="similarity">
    <text evidence="1">Belongs to the multicopper oxidase family.</text>
</comment>
<evidence type="ECO:0000256" key="5">
    <source>
        <dbReference type="SAM" id="SignalP"/>
    </source>
</evidence>
<sequence length="582" mass="63599">MLFSKSIVVLLTGVTLTAAAPARGPTKRAPCENTPTSRGCWGDFSIDDDPHYTWPDTGVTRTFNFNIGYTTLSPDGISKQMMTINNQYPGPPIEANWGDNIQVTVCNNLDVNGTGIHFHGVRQYLSNFADGAASQTECPISPGDCFTYKFKATQHGTSWYHSHYSLQYSQGILGPIIIHGPKTSNYDIDLGPLNIQDYYRESVFELSQSPQTRILGIPPVPISGLINGKNTNLAGTNGSRHEITFTPNKKHLLRLINTGTEVTFRFSIDNHSLLVVSADFIPIVPFTTTSLLIAVGQRYDVIITANQPSNTSYWARVEPILSCLSITLNVPNIRAIVRYPNSPPGSLPSSLPPLFLDNSCTDQPLSSLVPYHSHSVPPSALTSSTQADLLPASSSSYAMKWQITSNHSSSSTPHNYSPLKSNPIPRLLLSSSPPTEIPSEFVPLDLTPLSLPPSSFIYILISSTLPLPHPIHLHGHDIYILGRGTGTFLPGITPYNTANPPRRDTINLPQTGWLLLAFSTDNPGSWLLHCHIAWHLHDGFGMTILEGTNRSDLTGVYTNGGHDAELERVCVNWEGSGLDSRI</sequence>
<dbReference type="Pfam" id="PF00394">
    <property type="entry name" value="Cu-oxidase"/>
    <property type="match status" value="1"/>
</dbReference>
<comment type="caution">
    <text evidence="9">The sequence shown here is derived from an EMBL/GenBank/DDBJ whole genome shotgun (WGS) entry which is preliminary data.</text>
</comment>
<keyword evidence="5" id="KW-0732">Signal</keyword>
<reference evidence="9" key="1">
    <citation type="journal article" date="2023" name="Mol. Phylogenet. Evol.">
        <title>Genome-scale phylogeny and comparative genomics of the fungal order Sordariales.</title>
        <authorList>
            <person name="Hensen N."/>
            <person name="Bonometti L."/>
            <person name="Westerberg I."/>
            <person name="Brannstrom I.O."/>
            <person name="Guillou S."/>
            <person name="Cros-Aarteil S."/>
            <person name="Calhoun S."/>
            <person name="Haridas S."/>
            <person name="Kuo A."/>
            <person name="Mondo S."/>
            <person name="Pangilinan J."/>
            <person name="Riley R."/>
            <person name="LaButti K."/>
            <person name="Andreopoulos B."/>
            <person name="Lipzen A."/>
            <person name="Chen C."/>
            <person name="Yan M."/>
            <person name="Daum C."/>
            <person name="Ng V."/>
            <person name="Clum A."/>
            <person name="Steindorff A."/>
            <person name="Ohm R.A."/>
            <person name="Martin F."/>
            <person name="Silar P."/>
            <person name="Natvig D.O."/>
            <person name="Lalanne C."/>
            <person name="Gautier V."/>
            <person name="Ament-Velasquez S.L."/>
            <person name="Kruys A."/>
            <person name="Hutchinson M.I."/>
            <person name="Powell A.J."/>
            <person name="Barry K."/>
            <person name="Miller A.N."/>
            <person name="Grigoriev I.V."/>
            <person name="Debuchy R."/>
            <person name="Gladieux P."/>
            <person name="Hiltunen Thoren M."/>
            <person name="Johannesson H."/>
        </authorList>
    </citation>
    <scope>NUCLEOTIDE SEQUENCE</scope>
    <source>
        <strain evidence="9">CBS 990.96</strain>
    </source>
</reference>
<gene>
    <name evidence="9" type="ORF">QBC38DRAFT_395353</name>
</gene>
<keyword evidence="2" id="KW-0479">Metal-binding</keyword>
<dbReference type="InterPro" id="IPR045087">
    <property type="entry name" value="Cu-oxidase_fam"/>
</dbReference>
<dbReference type="CDD" id="cd13854">
    <property type="entry name" value="CuRO_1_MaLCC_like"/>
    <property type="match status" value="1"/>
</dbReference>
<proteinExistence type="inferred from homology"/>
<evidence type="ECO:0000259" key="8">
    <source>
        <dbReference type="Pfam" id="PF07732"/>
    </source>
</evidence>
<dbReference type="SUPFAM" id="SSF49503">
    <property type="entry name" value="Cupredoxins"/>
    <property type="match status" value="3"/>
</dbReference>
<evidence type="ECO:0000256" key="2">
    <source>
        <dbReference type="ARBA" id="ARBA00022723"/>
    </source>
</evidence>
<feature type="domain" description="Plastocyanin-like" evidence="6">
    <location>
        <begin position="193"/>
        <end position="341"/>
    </location>
</feature>
<dbReference type="CDD" id="cd13880">
    <property type="entry name" value="CuRO_2_MaLCC_like"/>
    <property type="match status" value="1"/>
</dbReference>
<dbReference type="Pfam" id="PF07732">
    <property type="entry name" value="Cu-oxidase_3"/>
    <property type="match status" value="1"/>
</dbReference>
<name>A0AAN7BLE8_9PEZI</name>
<evidence type="ECO:0000313" key="10">
    <source>
        <dbReference type="Proteomes" id="UP001301958"/>
    </source>
</evidence>
<evidence type="ECO:0000256" key="4">
    <source>
        <dbReference type="ARBA" id="ARBA00023008"/>
    </source>
</evidence>
<reference evidence="9" key="2">
    <citation type="submission" date="2023-05" db="EMBL/GenBank/DDBJ databases">
        <authorList>
            <consortium name="Lawrence Berkeley National Laboratory"/>
            <person name="Steindorff A."/>
            <person name="Hensen N."/>
            <person name="Bonometti L."/>
            <person name="Westerberg I."/>
            <person name="Brannstrom I.O."/>
            <person name="Guillou S."/>
            <person name="Cros-Aarteil S."/>
            <person name="Calhoun S."/>
            <person name="Haridas S."/>
            <person name="Kuo A."/>
            <person name="Mondo S."/>
            <person name="Pangilinan J."/>
            <person name="Riley R."/>
            <person name="Labutti K."/>
            <person name="Andreopoulos B."/>
            <person name="Lipzen A."/>
            <person name="Chen C."/>
            <person name="Yanf M."/>
            <person name="Daum C."/>
            <person name="Ng V."/>
            <person name="Clum A."/>
            <person name="Ohm R."/>
            <person name="Martin F."/>
            <person name="Silar P."/>
            <person name="Natvig D."/>
            <person name="Lalanne C."/>
            <person name="Gautier V."/>
            <person name="Ament-Velasquez S.L."/>
            <person name="Kruys A."/>
            <person name="Hutchinson M.I."/>
            <person name="Powell A.J."/>
            <person name="Barry K."/>
            <person name="Miller A.N."/>
            <person name="Grigoriev I.V."/>
            <person name="Debuchy R."/>
            <person name="Gladieux P."/>
            <person name="Thoren M.H."/>
            <person name="Johannesson H."/>
        </authorList>
    </citation>
    <scope>NUCLEOTIDE SEQUENCE</scope>
    <source>
        <strain evidence="9">CBS 990.96</strain>
    </source>
</reference>
<dbReference type="InterPro" id="IPR001117">
    <property type="entry name" value="Cu-oxidase_2nd"/>
</dbReference>
<protein>
    <submittedName>
        <fullName evidence="9">Multicopper oxidase-domain-containing protein</fullName>
    </submittedName>
</protein>
<dbReference type="PANTHER" id="PTHR11709">
    <property type="entry name" value="MULTI-COPPER OXIDASE"/>
    <property type="match status" value="1"/>
</dbReference>
<dbReference type="Gene3D" id="2.60.40.420">
    <property type="entry name" value="Cupredoxins - blue copper proteins"/>
    <property type="match status" value="3"/>
</dbReference>
<keyword evidence="10" id="KW-1185">Reference proteome</keyword>
<feature type="signal peptide" evidence="5">
    <location>
        <begin position="1"/>
        <end position="19"/>
    </location>
</feature>
<dbReference type="EMBL" id="MU865366">
    <property type="protein sequence ID" value="KAK4225478.1"/>
    <property type="molecule type" value="Genomic_DNA"/>
</dbReference>
<dbReference type="InterPro" id="IPR011707">
    <property type="entry name" value="Cu-oxidase-like_N"/>
</dbReference>
<evidence type="ECO:0000256" key="1">
    <source>
        <dbReference type="ARBA" id="ARBA00010609"/>
    </source>
</evidence>
<dbReference type="AlphaFoldDB" id="A0AAN7BLE8"/>
<feature type="domain" description="Plastocyanin-like" evidence="8">
    <location>
        <begin position="67"/>
        <end position="182"/>
    </location>
</feature>
<evidence type="ECO:0000259" key="7">
    <source>
        <dbReference type="Pfam" id="PF07731"/>
    </source>
</evidence>
<dbReference type="Pfam" id="PF07731">
    <property type="entry name" value="Cu-oxidase_2"/>
    <property type="match status" value="1"/>
</dbReference>
<dbReference type="InterPro" id="IPR008972">
    <property type="entry name" value="Cupredoxin"/>
</dbReference>
<dbReference type="InterPro" id="IPR011706">
    <property type="entry name" value="Cu-oxidase_C"/>
</dbReference>
<keyword evidence="4" id="KW-0186">Copper</keyword>
<feature type="domain" description="Plastocyanin-like" evidence="7">
    <location>
        <begin position="447"/>
        <end position="547"/>
    </location>
</feature>
<organism evidence="9 10">
    <name type="scientific">Podospora fimiseda</name>
    <dbReference type="NCBI Taxonomy" id="252190"/>
    <lineage>
        <taxon>Eukaryota</taxon>
        <taxon>Fungi</taxon>
        <taxon>Dikarya</taxon>
        <taxon>Ascomycota</taxon>
        <taxon>Pezizomycotina</taxon>
        <taxon>Sordariomycetes</taxon>
        <taxon>Sordariomycetidae</taxon>
        <taxon>Sordariales</taxon>
        <taxon>Podosporaceae</taxon>
        <taxon>Podospora</taxon>
    </lineage>
</organism>
<feature type="chain" id="PRO_5042929496" evidence="5">
    <location>
        <begin position="20"/>
        <end position="582"/>
    </location>
</feature>
<evidence type="ECO:0000259" key="6">
    <source>
        <dbReference type="Pfam" id="PF00394"/>
    </source>
</evidence>
<dbReference type="PANTHER" id="PTHR11709:SF502">
    <property type="entry name" value="MULTICOPPER OXIDASE"/>
    <property type="match status" value="1"/>
</dbReference>
<evidence type="ECO:0000256" key="3">
    <source>
        <dbReference type="ARBA" id="ARBA00023002"/>
    </source>
</evidence>